<evidence type="ECO:0000313" key="4">
    <source>
        <dbReference type="EMBL" id="ROH85546.1"/>
    </source>
</evidence>
<dbReference type="Pfam" id="PF12000">
    <property type="entry name" value="Glyco_trans_4_3"/>
    <property type="match status" value="1"/>
</dbReference>
<dbReference type="InterPro" id="IPR022623">
    <property type="entry name" value="Glyco_trans_4"/>
</dbReference>
<protein>
    <submittedName>
        <fullName evidence="4">Glycosyltransferase</fullName>
    </submittedName>
</protein>
<dbReference type="SUPFAM" id="SSF53756">
    <property type="entry name" value="UDP-Glycosyltransferase/glycogen phosphorylase"/>
    <property type="match status" value="1"/>
</dbReference>
<reference evidence="4 5" key="1">
    <citation type="submission" date="2018-10" db="EMBL/GenBank/DDBJ databases">
        <authorList>
            <person name="Chen W.-M."/>
        </authorList>
    </citation>
    <scope>NUCLEOTIDE SEQUENCE [LARGE SCALE GENOMIC DNA]</scope>
    <source>
        <strain evidence="4 5">H-5</strain>
    </source>
</reference>
<proteinExistence type="predicted"/>
<accession>A0A3N0UYB5</accession>
<keyword evidence="5" id="KW-1185">Reference proteome</keyword>
<comment type="caution">
    <text evidence="4">The sequence shown here is derived from an EMBL/GenBank/DDBJ whole genome shotgun (WGS) entry which is preliminary data.</text>
</comment>
<gene>
    <name evidence="4" type="ORF">ED236_10240</name>
</gene>
<evidence type="ECO:0000313" key="5">
    <source>
        <dbReference type="Proteomes" id="UP000275137"/>
    </source>
</evidence>
<dbReference type="InterPro" id="IPR001296">
    <property type="entry name" value="Glyco_trans_1"/>
</dbReference>
<dbReference type="PANTHER" id="PTHR46401:SF2">
    <property type="entry name" value="GLYCOSYLTRANSFERASE WBBK-RELATED"/>
    <property type="match status" value="1"/>
</dbReference>
<dbReference type="AlphaFoldDB" id="A0A3N0UYB5"/>
<sequence length="415" mass="46811">MRILFIHQNFPGQFKHLAPALAARGHQVHALTMRDIGTSLWQGVAILRYQPERGSSPEIHPWLVDLETKLIRAEACSKAAYAMKDQGYAPDLIIAHPGWGESLFLKQVWPHAKLMVYSEFYYRAQGSDVNFDPEFSLEDRTLDARMMIKNINNDLNLTQADLAISPTHWQADSHPPQFRHKISVIHDGIDTQKIVPNAAVSMSIRSSVRDEMIHLNAQSEVVTFVNRNLEPYRGYHVFMRALPALLKARPQARVLIVGGDETGYGAKPPEGQRWRDIFFNEIRPQLDQQALSRIHFLGKLPYDDFIALLQLSSVHVYLTYPFVLSWSLLEAMSAGCSIVASDTAPLREVLRQDDNGVLVDFFDSAALAANVAALLADPARRQHMGQAARKFAQAHYDLRTVCLPRQIALIESIQC</sequence>
<feature type="domain" description="Glycosyl transferase family 4" evidence="3">
    <location>
        <begin position="24"/>
        <end position="193"/>
    </location>
</feature>
<dbReference type="GO" id="GO:0009103">
    <property type="term" value="P:lipopolysaccharide biosynthetic process"/>
    <property type="evidence" value="ECO:0007669"/>
    <property type="project" value="TreeGrafter"/>
</dbReference>
<dbReference type="Gene3D" id="3.40.50.2000">
    <property type="entry name" value="Glycogen Phosphorylase B"/>
    <property type="match status" value="2"/>
</dbReference>
<evidence type="ECO:0000259" key="2">
    <source>
        <dbReference type="Pfam" id="PF00534"/>
    </source>
</evidence>
<dbReference type="GO" id="GO:0016757">
    <property type="term" value="F:glycosyltransferase activity"/>
    <property type="evidence" value="ECO:0007669"/>
    <property type="project" value="InterPro"/>
</dbReference>
<name>A0A3N0UYB5_9PROT</name>
<organism evidence="4 5">
    <name type="scientific">Pseudomethylobacillus aquaticus</name>
    <dbReference type="NCBI Taxonomy" id="2676064"/>
    <lineage>
        <taxon>Bacteria</taxon>
        <taxon>Pseudomonadati</taxon>
        <taxon>Pseudomonadota</taxon>
        <taxon>Betaproteobacteria</taxon>
        <taxon>Nitrosomonadales</taxon>
        <taxon>Methylophilaceae</taxon>
        <taxon>Pseudomethylobacillus</taxon>
    </lineage>
</organism>
<dbReference type="Proteomes" id="UP000275137">
    <property type="component" value="Unassembled WGS sequence"/>
</dbReference>
<evidence type="ECO:0000259" key="3">
    <source>
        <dbReference type="Pfam" id="PF12000"/>
    </source>
</evidence>
<dbReference type="EMBL" id="RJVP01000005">
    <property type="protein sequence ID" value="ROH85546.1"/>
    <property type="molecule type" value="Genomic_DNA"/>
</dbReference>
<dbReference type="PANTHER" id="PTHR46401">
    <property type="entry name" value="GLYCOSYLTRANSFERASE WBBK-RELATED"/>
    <property type="match status" value="1"/>
</dbReference>
<evidence type="ECO:0000256" key="1">
    <source>
        <dbReference type="ARBA" id="ARBA00022679"/>
    </source>
</evidence>
<dbReference type="Pfam" id="PF00534">
    <property type="entry name" value="Glycos_transf_1"/>
    <property type="match status" value="1"/>
</dbReference>
<feature type="domain" description="Glycosyl transferase family 1" evidence="2">
    <location>
        <begin position="217"/>
        <end position="390"/>
    </location>
</feature>
<keyword evidence="1 4" id="KW-0808">Transferase</keyword>
<dbReference type="RefSeq" id="WP_123237865.1">
    <property type="nucleotide sequence ID" value="NZ_RJVP01000005.1"/>
</dbReference>